<evidence type="ECO:0000313" key="7">
    <source>
        <dbReference type="EMBL" id="SNB59930.1"/>
    </source>
</evidence>
<dbReference type="Gene3D" id="3.40.190.10">
    <property type="entry name" value="Periplasmic binding protein-like II"/>
    <property type="match status" value="3"/>
</dbReference>
<proteinExistence type="inferred from homology"/>
<feature type="chain" id="PRO_5012081065" evidence="5">
    <location>
        <begin position="24"/>
        <end position="280"/>
    </location>
</feature>
<evidence type="ECO:0000256" key="4">
    <source>
        <dbReference type="RuleBase" id="RU003744"/>
    </source>
</evidence>
<sequence>MRAFRALLLMIALGGATTTTADARPLEAVKSGGVLRVTVYRDYRPWSWQEGSRLKGIDVEIGAALAKSLGCRADYLVLRPDDNLNDDLRNGVWRGSILGDAPGDVMLHVPNDARLEDDNDKIKLTGAYQVESYAMAVDPAKASQAEDFSLFEKEKVAVDLGTLADIILLTARDHKLIDHVVHVRGEGKAAQAFENGEVSAFYGESALVEHLVHTSARPAAIVHPAHRLVRTFAIGGAVKADSVDLADEIDRQMTAMAASGELKRIFASYGVEWRQPAQDR</sequence>
<evidence type="ECO:0000256" key="1">
    <source>
        <dbReference type="ARBA" id="ARBA00004196"/>
    </source>
</evidence>
<evidence type="ECO:0000256" key="5">
    <source>
        <dbReference type="SAM" id="SignalP"/>
    </source>
</evidence>
<protein>
    <submittedName>
        <fullName evidence="7">Amino acid ABC transporter substrate-binding protein, PAAT family</fullName>
    </submittedName>
</protein>
<dbReference type="EMBL" id="FYDG01000001">
    <property type="protein sequence ID" value="SNB59930.1"/>
    <property type="molecule type" value="Genomic_DNA"/>
</dbReference>
<dbReference type="AlphaFoldDB" id="A0A212QKL5"/>
<feature type="domain" description="Solute-binding protein family 3/N-terminal" evidence="6">
    <location>
        <begin position="34"/>
        <end position="272"/>
    </location>
</feature>
<reference evidence="8" key="1">
    <citation type="submission" date="2017-06" db="EMBL/GenBank/DDBJ databases">
        <authorList>
            <person name="Varghese N."/>
            <person name="Submissions S."/>
        </authorList>
    </citation>
    <scope>NUCLEOTIDE SEQUENCE [LARGE SCALE GENOMIC DNA]</scope>
    <source>
        <strain evidence="8">DSM 137</strain>
    </source>
</reference>
<dbReference type="RefSeq" id="WP_088519144.1">
    <property type="nucleotide sequence ID" value="NZ_FYDG01000001.1"/>
</dbReference>
<keyword evidence="3 5" id="KW-0732">Signal</keyword>
<organism evidence="7 8">
    <name type="scientific">Rhodoblastus acidophilus</name>
    <name type="common">Rhodopseudomonas acidophila</name>
    <dbReference type="NCBI Taxonomy" id="1074"/>
    <lineage>
        <taxon>Bacteria</taxon>
        <taxon>Pseudomonadati</taxon>
        <taxon>Pseudomonadota</taxon>
        <taxon>Alphaproteobacteria</taxon>
        <taxon>Hyphomicrobiales</taxon>
        <taxon>Rhodoblastaceae</taxon>
        <taxon>Rhodoblastus</taxon>
    </lineage>
</organism>
<dbReference type="GO" id="GO:0030313">
    <property type="term" value="C:cell envelope"/>
    <property type="evidence" value="ECO:0007669"/>
    <property type="project" value="UniProtKB-SubCell"/>
</dbReference>
<evidence type="ECO:0000259" key="6">
    <source>
        <dbReference type="SMART" id="SM00062"/>
    </source>
</evidence>
<evidence type="ECO:0000256" key="3">
    <source>
        <dbReference type="ARBA" id="ARBA00022729"/>
    </source>
</evidence>
<dbReference type="PANTHER" id="PTHR35936:SF17">
    <property type="entry name" value="ARGININE-BINDING EXTRACELLULAR PROTEIN ARTP"/>
    <property type="match status" value="1"/>
</dbReference>
<feature type="signal peptide" evidence="5">
    <location>
        <begin position="1"/>
        <end position="23"/>
    </location>
</feature>
<gene>
    <name evidence="7" type="ORF">SAMN06265338_101701</name>
</gene>
<name>A0A212QKL5_RHOAC</name>
<dbReference type="SMART" id="SM00062">
    <property type="entry name" value="PBPb"/>
    <property type="match status" value="1"/>
</dbReference>
<evidence type="ECO:0000256" key="2">
    <source>
        <dbReference type="ARBA" id="ARBA00010333"/>
    </source>
</evidence>
<comment type="subcellular location">
    <subcellularLocation>
        <location evidence="1">Cell envelope</location>
    </subcellularLocation>
</comment>
<accession>A0A212QKL5</accession>
<dbReference type="OrthoDB" id="9807134at2"/>
<dbReference type="PANTHER" id="PTHR35936">
    <property type="entry name" value="MEMBRANE-BOUND LYTIC MUREIN TRANSGLYCOSYLASE F"/>
    <property type="match status" value="1"/>
</dbReference>
<dbReference type="InterPro" id="IPR001638">
    <property type="entry name" value="Solute-binding_3/MltF_N"/>
</dbReference>
<keyword evidence="8" id="KW-1185">Reference proteome</keyword>
<dbReference type="SUPFAM" id="SSF53850">
    <property type="entry name" value="Periplasmic binding protein-like II"/>
    <property type="match status" value="1"/>
</dbReference>
<dbReference type="InterPro" id="IPR018313">
    <property type="entry name" value="SBP_3_CS"/>
</dbReference>
<dbReference type="PROSITE" id="PS01039">
    <property type="entry name" value="SBP_BACTERIAL_3"/>
    <property type="match status" value="1"/>
</dbReference>
<evidence type="ECO:0000313" key="8">
    <source>
        <dbReference type="Proteomes" id="UP000198418"/>
    </source>
</evidence>
<comment type="similarity">
    <text evidence="2 4">Belongs to the bacterial solute-binding protein 3 family.</text>
</comment>
<dbReference type="Proteomes" id="UP000198418">
    <property type="component" value="Unassembled WGS sequence"/>
</dbReference>